<dbReference type="OrthoDB" id="529205at2759"/>
<accession>A0A0A1T5I5</accession>
<protein>
    <recommendedName>
        <fullName evidence="4">Mitochondrial carrier protein pet8</fullName>
    </recommendedName>
</protein>
<dbReference type="AlphaFoldDB" id="A0A0A1T5I5"/>
<feature type="compositionally biased region" description="Basic and acidic residues" evidence="1">
    <location>
        <begin position="46"/>
        <end position="100"/>
    </location>
</feature>
<evidence type="ECO:0000256" key="1">
    <source>
        <dbReference type="SAM" id="MobiDB-lite"/>
    </source>
</evidence>
<organism evidence="2 3">
    <name type="scientific">[Torrubiella] hemipterigena</name>
    <dbReference type="NCBI Taxonomy" id="1531966"/>
    <lineage>
        <taxon>Eukaryota</taxon>
        <taxon>Fungi</taxon>
        <taxon>Dikarya</taxon>
        <taxon>Ascomycota</taxon>
        <taxon>Pezizomycotina</taxon>
        <taxon>Sordariomycetes</taxon>
        <taxon>Hypocreomycetidae</taxon>
        <taxon>Hypocreales</taxon>
        <taxon>Clavicipitaceae</taxon>
        <taxon>Clavicipitaceae incertae sedis</taxon>
        <taxon>'Torrubiella' clade</taxon>
    </lineage>
</organism>
<name>A0A0A1T5I5_9HYPO</name>
<dbReference type="EMBL" id="CDHN01000004">
    <property type="protein sequence ID" value="CEJ92431.1"/>
    <property type="molecule type" value="Genomic_DNA"/>
</dbReference>
<dbReference type="Proteomes" id="UP000039046">
    <property type="component" value="Unassembled WGS sequence"/>
</dbReference>
<feature type="region of interest" description="Disordered" evidence="1">
    <location>
        <begin position="37"/>
        <end position="107"/>
    </location>
</feature>
<gene>
    <name evidence="2" type="ORF">VHEMI08085</name>
</gene>
<reference evidence="2 3" key="1">
    <citation type="journal article" date="2015" name="Genome Announc.">
        <title>Draft Genome Sequence and Gene Annotation of the Entomopathogenic Fungus Verticillium hemipterigenum.</title>
        <authorList>
            <person name="Horn F."/>
            <person name="Habel A."/>
            <person name="Scharf D.H."/>
            <person name="Dworschak J."/>
            <person name="Brakhage A.A."/>
            <person name="Guthke R."/>
            <person name="Hertweck C."/>
            <person name="Linde J."/>
        </authorList>
    </citation>
    <scope>NUCLEOTIDE SEQUENCE [LARGE SCALE GENOMIC DNA]</scope>
</reference>
<evidence type="ECO:0008006" key="4">
    <source>
        <dbReference type="Google" id="ProtNLM"/>
    </source>
</evidence>
<evidence type="ECO:0000313" key="3">
    <source>
        <dbReference type="Proteomes" id="UP000039046"/>
    </source>
</evidence>
<sequence>MKLFNCLHRTRNIRNQTMLTTQTVKFTRCLAVAASRRPFSTTLPLRHKESSGENENVEQHKHDLLQKHGQGRGEWKPELASDSEEAVRADKGKQSIKEMQEQYTGKK</sequence>
<dbReference type="HOGENOM" id="CLU_121514_2_0_1"/>
<keyword evidence="3" id="KW-1185">Reference proteome</keyword>
<proteinExistence type="predicted"/>
<evidence type="ECO:0000313" key="2">
    <source>
        <dbReference type="EMBL" id="CEJ92431.1"/>
    </source>
</evidence>